<evidence type="ECO:0000313" key="1">
    <source>
        <dbReference type="EMBL" id="CAG8840374.1"/>
    </source>
</evidence>
<proteinExistence type="predicted"/>
<gene>
    <name evidence="1" type="ORF">GMARGA_LOCUS34880</name>
</gene>
<protein>
    <submittedName>
        <fullName evidence="1">1071_t:CDS:1</fullName>
    </submittedName>
</protein>
<dbReference type="Proteomes" id="UP000789901">
    <property type="component" value="Unassembled WGS sequence"/>
</dbReference>
<sequence>SPTKYSDSIQIDDGVFKYEEPTVKDKKRTENFRNYSKSSLTQKIPSKIMMKNSWIEECGHLQKFFNIKSPNNLGGLADSFDRSCKLCNNKINILSFCLYLEKPLENSEIKSFIEIICHLQWNRYYRVFGIWECPNCEKPGKVLILLFHS</sequence>
<reference evidence="1 2" key="1">
    <citation type="submission" date="2021-06" db="EMBL/GenBank/DDBJ databases">
        <authorList>
            <person name="Kallberg Y."/>
            <person name="Tangrot J."/>
            <person name="Rosling A."/>
        </authorList>
    </citation>
    <scope>NUCLEOTIDE SEQUENCE [LARGE SCALE GENOMIC DNA]</scope>
    <source>
        <strain evidence="1 2">120-4 pot B 10/14</strain>
    </source>
</reference>
<feature type="non-terminal residue" evidence="1">
    <location>
        <position position="149"/>
    </location>
</feature>
<comment type="caution">
    <text evidence="1">The sequence shown here is derived from an EMBL/GenBank/DDBJ whole genome shotgun (WGS) entry which is preliminary data.</text>
</comment>
<feature type="non-terminal residue" evidence="1">
    <location>
        <position position="1"/>
    </location>
</feature>
<evidence type="ECO:0000313" key="2">
    <source>
        <dbReference type="Proteomes" id="UP000789901"/>
    </source>
</evidence>
<dbReference type="EMBL" id="CAJVQB010062696">
    <property type="protein sequence ID" value="CAG8840374.1"/>
    <property type="molecule type" value="Genomic_DNA"/>
</dbReference>
<organism evidence="1 2">
    <name type="scientific">Gigaspora margarita</name>
    <dbReference type="NCBI Taxonomy" id="4874"/>
    <lineage>
        <taxon>Eukaryota</taxon>
        <taxon>Fungi</taxon>
        <taxon>Fungi incertae sedis</taxon>
        <taxon>Mucoromycota</taxon>
        <taxon>Glomeromycotina</taxon>
        <taxon>Glomeromycetes</taxon>
        <taxon>Diversisporales</taxon>
        <taxon>Gigasporaceae</taxon>
        <taxon>Gigaspora</taxon>
    </lineage>
</organism>
<keyword evidence="2" id="KW-1185">Reference proteome</keyword>
<accession>A0ABN7WVV7</accession>
<name>A0ABN7WVV7_GIGMA</name>